<dbReference type="CDD" id="cd03801">
    <property type="entry name" value="GT4_PimA-like"/>
    <property type="match status" value="1"/>
</dbReference>
<keyword evidence="2" id="KW-0808">Transferase</keyword>
<evidence type="ECO:0000313" key="2">
    <source>
        <dbReference type="EMBL" id="PSF12202.1"/>
    </source>
</evidence>
<evidence type="ECO:0000313" key="3">
    <source>
        <dbReference type="Proteomes" id="UP000239866"/>
    </source>
</evidence>
<proteinExistence type="predicted"/>
<dbReference type="GO" id="GO:0016757">
    <property type="term" value="F:glycosyltransferase activity"/>
    <property type="evidence" value="ECO:0007669"/>
    <property type="project" value="InterPro"/>
</dbReference>
<dbReference type="PANTHER" id="PTHR46660:SF2">
    <property type="entry name" value="GLYCOSYLTRANSFERASE 1 DOMAIN-CONTAINING PROTEIN 1"/>
    <property type="match status" value="1"/>
</dbReference>
<feature type="domain" description="Glycosyl transferase family 1" evidence="1">
    <location>
        <begin position="132"/>
        <end position="294"/>
    </location>
</feature>
<dbReference type="PANTHER" id="PTHR46660">
    <property type="match status" value="1"/>
</dbReference>
<reference evidence="2 3" key="1">
    <citation type="submission" date="2018-03" db="EMBL/GenBank/DDBJ databases">
        <title>Marinobacter brunus sp. nov., a marine bacterium of Gamma-proteobacteria isolated from the surface seawater of the South China Sea.</title>
        <authorList>
            <person name="Cheng H."/>
            <person name="Wu Y.-H."/>
            <person name="Xamxidin M."/>
            <person name="Xu X.-W."/>
        </authorList>
    </citation>
    <scope>NUCLEOTIDE SEQUENCE [LARGE SCALE GENOMIC DNA]</scope>
    <source>
        <strain evidence="2 3">NH169-3</strain>
    </source>
</reference>
<protein>
    <submittedName>
        <fullName evidence="2">TIGR04348 family glycosyltransferase</fullName>
    </submittedName>
</protein>
<dbReference type="SUPFAM" id="SSF53756">
    <property type="entry name" value="UDP-Glycosyltransferase/glycogen phosphorylase"/>
    <property type="match status" value="1"/>
</dbReference>
<gene>
    <name evidence="2" type="ORF">C7H09_04470</name>
</gene>
<dbReference type="OrthoDB" id="8563324at2"/>
<sequence>MNLTIVTPAGPDSKAGNRATALRWQGLLESAGNSVQVCTEYNGEPTDCLIALHAWRSAESVAQYRKQWPEGKLIVVLTGTDIYRFQHEYPEPTLASMDSANLLIGLHDRVAADIDTKYHSKLLCLRQSAPKPEVRAGSRAEPGQFHICVIGHLRDEKDSLRAAWACDYLPEDSQIIVSCAGSAHTEEWNQKAREESRDNARFRYLGPLDKERLNRLVAVCNVMVISSVMEGGANVVSEACRAGLPILASDIPGNRGLLGDRYPGYFPVKDEKALADLMYRTETDPDFLARLKQEVDQLAPGFTPEQELKSLEEALARVSGQE</sequence>
<dbReference type="Proteomes" id="UP000239866">
    <property type="component" value="Unassembled WGS sequence"/>
</dbReference>
<keyword evidence="3" id="KW-1185">Reference proteome</keyword>
<dbReference type="InterPro" id="IPR027627">
    <property type="entry name" value="Glycosyltransferase_put"/>
</dbReference>
<dbReference type="Pfam" id="PF00534">
    <property type="entry name" value="Glycos_transf_1"/>
    <property type="match status" value="1"/>
</dbReference>
<dbReference type="AlphaFoldDB" id="A0A2T1KRD8"/>
<evidence type="ECO:0000259" key="1">
    <source>
        <dbReference type="Pfam" id="PF00534"/>
    </source>
</evidence>
<dbReference type="InterPro" id="IPR052622">
    <property type="entry name" value="Glycosyltransferase_G1"/>
</dbReference>
<name>A0A2T1KRD8_9GAMM</name>
<dbReference type="RefSeq" id="WP_106761479.1">
    <property type="nucleotide sequence ID" value="NZ_PXNP01000016.1"/>
</dbReference>
<dbReference type="InterPro" id="IPR001296">
    <property type="entry name" value="Glyco_trans_1"/>
</dbReference>
<comment type="caution">
    <text evidence="2">The sequence shown here is derived from an EMBL/GenBank/DDBJ whole genome shotgun (WGS) entry which is preliminary data.</text>
</comment>
<dbReference type="Gene3D" id="3.40.50.2000">
    <property type="entry name" value="Glycogen Phosphorylase B"/>
    <property type="match status" value="1"/>
</dbReference>
<organism evidence="2 3">
    <name type="scientific">Marinobacter fuscus</name>
    <dbReference type="NCBI Taxonomy" id="2109942"/>
    <lineage>
        <taxon>Bacteria</taxon>
        <taxon>Pseudomonadati</taxon>
        <taxon>Pseudomonadota</taxon>
        <taxon>Gammaproteobacteria</taxon>
        <taxon>Pseudomonadales</taxon>
        <taxon>Marinobacteraceae</taxon>
        <taxon>Marinobacter</taxon>
    </lineage>
</organism>
<dbReference type="NCBIfam" id="TIGR04348">
    <property type="entry name" value="selenoneine biosynthesis selenosugar synthase SenB"/>
    <property type="match status" value="1"/>
</dbReference>
<accession>A0A2T1KRD8</accession>
<dbReference type="EMBL" id="PXNP01000016">
    <property type="protein sequence ID" value="PSF12202.1"/>
    <property type="molecule type" value="Genomic_DNA"/>
</dbReference>